<dbReference type="Proteomes" id="UP000192408">
    <property type="component" value="Unassembled WGS sequence"/>
</dbReference>
<keyword evidence="2" id="KW-1185">Reference proteome</keyword>
<evidence type="ECO:0000313" key="2">
    <source>
        <dbReference type="Proteomes" id="UP000192408"/>
    </source>
</evidence>
<evidence type="ECO:0000313" key="1">
    <source>
        <dbReference type="EMBL" id="SMB90483.1"/>
    </source>
</evidence>
<dbReference type="EMBL" id="FWWV01000069">
    <property type="protein sequence ID" value="SMB90483.1"/>
    <property type="molecule type" value="Genomic_DNA"/>
</dbReference>
<dbReference type="RefSeq" id="WP_084258149.1">
    <property type="nucleotide sequence ID" value="NZ_FWWV01000069.1"/>
</dbReference>
<accession>A0A1W1VB79</accession>
<reference evidence="2" key="1">
    <citation type="submission" date="2017-04" db="EMBL/GenBank/DDBJ databases">
        <authorList>
            <person name="Varghese N."/>
            <person name="Submissions S."/>
        </authorList>
    </citation>
    <scope>NUCLEOTIDE SEQUENCE [LARGE SCALE GENOMIC DNA]</scope>
    <source>
        <strain evidence="2">DSM 23072</strain>
    </source>
</reference>
<gene>
    <name evidence="1" type="ORF">SAMN05660772_01529</name>
</gene>
<name>A0A1W1VB79_9PAST</name>
<dbReference type="AlphaFoldDB" id="A0A1W1VB79"/>
<organism evidence="1 2">
    <name type="scientific">Pasteurella testudinis DSM 23072</name>
    <dbReference type="NCBI Taxonomy" id="1122938"/>
    <lineage>
        <taxon>Bacteria</taxon>
        <taxon>Pseudomonadati</taxon>
        <taxon>Pseudomonadota</taxon>
        <taxon>Gammaproteobacteria</taxon>
        <taxon>Pasteurellales</taxon>
        <taxon>Pasteurellaceae</taxon>
        <taxon>Pasteurella</taxon>
    </lineage>
</organism>
<sequence length="93" mass="11120">MEDDKRKILLGLSAVNGISELIERNLKYYGFDVTNICEYDQYTDKYTHEFRYPSLLSNFLVKYKKIIFKDKQAKVKLKSKLIQSEFLKNVRLM</sequence>
<protein>
    <submittedName>
        <fullName evidence="1">Uncharacterized protein</fullName>
    </submittedName>
</protein>
<proteinExistence type="predicted"/>